<name>A0ABU0EJU0_9CELL</name>
<feature type="compositionally biased region" description="Basic and acidic residues" evidence="1">
    <location>
        <begin position="244"/>
        <end position="257"/>
    </location>
</feature>
<dbReference type="SUPFAM" id="SSF54593">
    <property type="entry name" value="Glyoxalase/Bleomycin resistance protein/Dihydroxybiphenyl dioxygenase"/>
    <property type="match status" value="1"/>
</dbReference>
<protein>
    <submittedName>
        <fullName evidence="3">Glyoxalase superfamily protein PhnB</fullName>
    </submittedName>
</protein>
<evidence type="ECO:0000313" key="4">
    <source>
        <dbReference type="Proteomes" id="UP001239626"/>
    </source>
</evidence>
<proteinExistence type="predicted"/>
<evidence type="ECO:0000313" key="3">
    <source>
        <dbReference type="EMBL" id="MDQ0375560.1"/>
    </source>
</evidence>
<dbReference type="Proteomes" id="UP001239626">
    <property type="component" value="Unassembled WGS sequence"/>
</dbReference>
<dbReference type="Gene3D" id="3.10.180.10">
    <property type="entry name" value="2,3-Dihydroxybiphenyl 1,2-Dioxygenase, domain 1"/>
    <property type="match status" value="1"/>
</dbReference>
<dbReference type="PROSITE" id="PS51819">
    <property type="entry name" value="VOC"/>
    <property type="match status" value="1"/>
</dbReference>
<dbReference type="InterPro" id="IPR027843">
    <property type="entry name" value="DUF4440"/>
</dbReference>
<dbReference type="Pfam" id="PF14534">
    <property type="entry name" value="DUF4440"/>
    <property type="match status" value="1"/>
</dbReference>
<feature type="domain" description="VOC" evidence="2">
    <location>
        <begin position="122"/>
        <end position="242"/>
    </location>
</feature>
<dbReference type="PANTHER" id="PTHR36503:SF3">
    <property type="entry name" value="BLR0126 PROTEIN"/>
    <property type="match status" value="1"/>
</dbReference>
<dbReference type="Pfam" id="PF00903">
    <property type="entry name" value="Glyoxalase"/>
    <property type="match status" value="1"/>
</dbReference>
<dbReference type="InterPro" id="IPR004360">
    <property type="entry name" value="Glyas_Fos-R_dOase_dom"/>
</dbReference>
<gene>
    <name evidence="3" type="ORF">J2X26_003898</name>
</gene>
<evidence type="ECO:0000256" key="1">
    <source>
        <dbReference type="SAM" id="MobiDB-lite"/>
    </source>
</evidence>
<dbReference type="InterPro" id="IPR032710">
    <property type="entry name" value="NTF2-like_dom_sf"/>
</dbReference>
<reference evidence="3 4" key="1">
    <citation type="submission" date="2023-07" db="EMBL/GenBank/DDBJ databases">
        <title>Sorghum-associated microbial communities from plants grown in Nebraska, USA.</title>
        <authorList>
            <person name="Schachtman D."/>
        </authorList>
    </citation>
    <scope>NUCLEOTIDE SEQUENCE [LARGE SCALE GENOMIC DNA]</scope>
    <source>
        <strain evidence="3 4">BE332</strain>
    </source>
</reference>
<dbReference type="SUPFAM" id="SSF54427">
    <property type="entry name" value="NTF2-like"/>
    <property type="match status" value="1"/>
</dbReference>
<dbReference type="InterPro" id="IPR037523">
    <property type="entry name" value="VOC_core"/>
</dbReference>
<sequence>MDVADELMALERELARGGADEYARVLHDDAVVVVPGAVLDKPACVEAMAGSPGWDEVELGDPRLVESGAAATVVYAFRGERGPTTYRATISSTYVRDDAGTWCLLHHQHTPEAAVTGHAAPGPTQLNLVVADVARTAGFYRDLGWDVGDAVDPHAEIRFDGLSVELDESSSVRFWNSGSPAQDAAATVLSIHLPGRDDVDAVWSRMTGLGHESRQRPFDAFFGSRFAVLVDPDGHQIGLISPRSDAHRHDPPEPAPT</sequence>
<dbReference type="PANTHER" id="PTHR36503">
    <property type="entry name" value="BLR2520 PROTEIN"/>
    <property type="match status" value="1"/>
</dbReference>
<accession>A0ABU0EJU0</accession>
<evidence type="ECO:0000259" key="2">
    <source>
        <dbReference type="PROSITE" id="PS51819"/>
    </source>
</evidence>
<dbReference type="RefSeq" id="WP_307494361.1">
    <property type="nucleotide sequence ID" value="NZ_JAUSVB010000006.1"/>
</dbReference>
<organism evidence="3 4">
    <name type="scientific">Cellulomonas humilata</name>
    <dbReference type="NCBI Taxonomy" id="144055"/>
    <lineage>
        <taxon>Bacteria</taxon>
        <taxon>Bacillati</taxon>
        <taxon>Actinomycetota</taxon>
        <taxon>Actinomycetes</taxon>
        <taxon>Micrococcales</taxon>
        <taxon>Cellulomonadaceae</taxon>
        <taxon>Cellulomonas</taxon>
    </lineage>
</organism>
<comment type="caution">
    <text evidence="3">The sequence shown here is derived from an EMBL/GenBank/DDBJ whole genome shotgun (WGS) entry which is preliminary data.</text>
</comment>
<keyword evidence="4" id="KW-1185">Reference proteome</keyword>
<dbReference type="Gene3D" id="3.10.450.50">
    <property type="match status" value="1"/>
</dbReference>
<feature type="region of interest" description="Disordered" evidence="1">
    <location>
        <begin position="238"/>
        <end position="257"/>
    </location>
</feature>
<dbReference type="InterPro" id="IPR029068">
    <property type="entry name" value="Glyas_Bleomycin-R_OHBP_Dase"/>
</dbReference>
<dbReference type="EMBL" id="JAUSVB010000006">
    <property type="protein sequence ID" value="MDQ0375560.1"/>
    <property type="molecule type" value="Genomic_DNA"/>
</dbReference>